<dbReference type="KEGG" id="acab:QRX50_24530"/>
<proteinExistence type="predicted"/>
<sequence>MSPAAAPLSAGQTNADFVATQRATSPDSMHPCPLTTEPIASFTRTVRSSW</sequence>
<organism evidence="1 2">
    <name type="scientific">Amycolatopsis carbonis</name>
    <dbReference type="NCBI Taxonomy" id="715471"/>
    <lineage>
        <taxon>Bacteria</taxon>
        <taxon>Bacillati</taxon>
        <taxon>Actinomycetota</taxon>
        <taxon>Actinomycetes</taxon>
        <taxon>Pseudonocardiales</taxon>
        <taxon>Pseudonocardiaceae</taxon>
        <taxon>Amycolatopsis</taxon>
    </lineage>
</organism>
<accession>A0A9Y2MYN8</accession>
<dbReference type="EMBL" id="CP127294">
    <property type="protein sequence ID" value="WIX83696.1"/>
    <property type="molecule type" value="Genomic_DNA"/>
</dbReference>
<dbReference type="Proteomes" id="UP001236014">
    <property type="component" value="Chromosome"/>
</dbReference>
<dbReference type="AlphaFoldDB" id="A0A9Y2MYN8"/>
<reference evidence="1 2" key="1">
    <citation type="submission" date="2023-06" db="EMBL/GenBank/DDBJ databases">
        <authorList>
            <person name="Oyuntsetseg B."/>
            <person name="Kim S.B."/>
        </authorList>
    </citation>
    <scope>NUCLEOTIDE SEQUENCE [LARGE SCALE GENOMIC DNA]</scope>
    <source>
        <strain evidence="1 2">2-15</strain>
    </source>
</reference>
<name>A0A9Y2MYN8_9PSEU</name>
<evidence type="ECO:0000313" key="1">
    <source>
        <dbReference type="EMBL" id="WIX83696.1"/>
    </source>
</evidence>
<dbReference type="RefSeq" id="WP_285974242.1">
    <property type="nucleotide sequence ID" value="NZ_CP127294.1"/>
</dbReference>
<evidence type="ECO:0000313" key="2">
    <source>
        <dbReference type="Proteomes" id="UP001236014"/>
    </source>
</evidence>
<gene>
    <name evidence="1" type="ORF">QRX50_24530</name>
</gene>
<keyword evidence="2" id="KW-1185">Reference proteome</keyword>
<protein>
    <submittedName>
        <fullName evidence="1">Uncharacterized protein</fullName>
    </submittedName>
</protein>